<dbReference type="PRINTS" id="PR00111">
    <property type="entry name" value="ABHYDROLASE"/>
</dbReference>
<keyword evidence="1" id="KW-0812">Transmembrane</keyword>
<dbReference type="SUPFAM" id="SSF53474">
    <property type="entry name" value="alpha/beta-Hydrolases"/>
    <property type="match status" value="1"/>
</dbReference>
<proteinExistence type="predicted"/>
<dbReference type="KEGG" id="cbot:ATE48_10960"/>
<keyword evidence="1" id="KW-1133">Transmembrane helix</keyword>
<evidence type="ECO:0000259" key="2">
    <source>
        <dbReference type="Pfam" id="PF00561"/>
    </source>
</evidence>
<keyword evidence="4" id="KW-1185">Reference proteome</keyword>
<gene>
    <name evidence="3" type="ORF">ATE48_10960</name>
</gene>
<dbReference type="InterPro" id="IPR029058">
    <property type="entry name" value="AB_hydrolase_fold"/>
</dbReference>
<evidence type="ECO:0000313" key="4">
    <source>
        <dbReference type="Proteomes" id="UP000092498"/>
    </source>
</evidence>
<dbReference type="InterPro" id="IPR000639">
    <property type="entry name" value="Epox_hydrolase-like"/>
</dbReference>
<organism evidence="3 4">
    <name type="scientific">Candidatus Viadribacter manganicus</name>
    <dbReference type="NCBI Taxonomy" id="1759059"/>
    <lineage>
        <taxon>Bacteria</taxon>
        <taxon>Pseudomonadati</taxon>
        <taxon>Pseudomonadota</taxon>
        <taxon>Alphaproteobacteria</taxon>
        <taxon>Hyphomonadales</taxon>
        <taxon>Hyphomonadaceae</taxon>
        <taxon>Candidatus Viadribacter</taxon>
    </lineage>
</organism>
<feature type="domain" description="AB hydrolase-1" evidence="2">
    <location>
        <begin position="68"/>
        <end position="308"/>
    </location>
</feature>
<dbReference type="PANTHER" id="PTHR46438">
    <property type="entry name" value="ALPHA/BETA-HYDROLASES SUPERFAMILY PROTEIN"/>
    <property type="match status" value="1"/>
</dbReference>
<evidence type="ECO:0000256" key="1">
    <source>
        <dbReference type="SAM" id="Phobius"/>
    </source>
</evidence>
<feature type="transmembrane region" description="Helical" evidence="1">
    <location>
        <begin position="6"/>
        <end position="27"/>
    </location>
</feature>
<dbReference type="STRING" id="1759059.ATE48_10960"/>
<name>A0A1B1AIL4_9PROT</name>
<accession>A0A1B1AIL4</accession>
<dbReference type="OrthoDB" id="9799612at2"/>
<reference evidence="3 4" key="1">
    <citation type="submission" date="2015-11" db="EMBL/GenBank/DDBJ databases">
        <title>Whole-Genome Sequence of Candidatus Oderbacter manganicum from the National Park Lower Oder Valley, Germany.</title>
        <authorList>
            <person name="Braun B."/>
            <person name="Liere K."/>
            <person name="Szewzyk U."/>
        </authorList>
    </citation>
    <scope>NUCLEOTIDE SEQUENCE [LARGE SCALE GENOMIC DNA]</scope>
    <source>
        <strain evidence="3 4">OTSz_A_272</strain>
    </source>
</reference>
<dbReference type="Proteomes" id="UP000092498">
    <property type="component" value="Chromosome"/>
</dbReference>
<dbReference type="EMBL" id="CP013244">
    <property type="protein sequence ID" value="ANP46398.1"/>
    <property type="molecule type" value="Genomic_DNA"/>
</dbReference>
<dbReference type="Pfam" id="PF00561">
    <property type="entry name" value="Abhydrolase_1"/>
    <property type="match status" value="1"/>
</dbReference>
<dbReference type="RefSeq" id="WP_066771418.1">
    <property type="nucleotide sequence ID" value="NZ_CP013244.1"/>
</dbReference>
<keyword evidence="1" id="KW-0472">Membrane</keyword>
<dbReference type="InParanoid" id="A0A1B1AIL4"/>
<dbReference type="InterPro" id="IPR000073">
    <property type="entry name" value="AB_hydrolase_1"/>
</dbReference>
<dbReference type="PRINTS" id="PR00412">
    <property type="entry name" value="EPOXHYDRLASE"/>
</dbReference>
<dbReference type="GO" id="GO:0003824">
    <property type="term" value="F:catalytic activity"/>
    <property type="evidence" value="ECO:0007669"/>
    <property type="project" value="InterPro"/>
</dbReference>
<dbReference type="AlphaFoldDB" id="A0A1B1AIL4"/>
<dbReference type="Gene3D" id="3.40.50.1820">
    <property type="entry name" value="alpha/beta hydrolase"/>
    <property type="match status" value="1"/>
</dbReference>
<evidence type="ECO:0000313" key="3">
    <source>
        <dbReference type="EMBL" id="ANP46398.1"/>
    </source>
</evidence>
<protein>
    <recommendedName>
        <fullName evidence="2">AB hydrolase-1 domain-containing protein</fullName>
    </recommendedName>
</protein>
<sequence length="342" mass="37568">MLRWLIGGVLALIGLAALIAGGAYFALKRPDIPYETLAAQYESSASRYAELPGGLRVHYRDEGQANGPALLLVHGFSASLHTWEPWVERLGDEYRVISLDLPGHGLTRAPAGYQASIEAFRNVVHEFARTQGLGRFVIAGSSMGGNVAWEYALAYPEQIDALILVDASGWEDTRADASEEPEVFKLLRNPTLGPILIQLDNTRLIRQGLEAAYANPALVDDAMLNRYTQLARAPGHRDILLQMTLGFRERNYATAERLSALNMPVLILTGDTDRIVPPEHAQQFHDAIPGSRLITFEASGHVPQEEKPDESATAVREFLQPIIEGSALPALPEIQCQPDERC</sequence>
<dbReference type="PANTHER" id="PTHR46438:SF11">
    <property type="entry name" value="LIPASE-RELATED"/>
    <property type="match status" value="1"/>
</dbReference>